<proteinExistence type="predicted"/>
<dbReference type="SUPFAM" id="SSF53335">
    <property type="entry name" value="S-adenosyl-L-methionine-dependent methyltransferases"/>
    <property type="match status" value="1"/>
</dbReference>
<name>A0ABV4YD86_9CYAN</name>
<dbReference type="Proteomes" id="UP001576776">
    <property type="component" value="Unassembled WGS sequence"/>
</dbReference>
<dbReference type="InterPro" id="IPR029063">
    <property type="entry name" value="SAM-dependent_MTases_sf"/>
</dbReference>
<dbReference type="GO" id="GO:0032259">
    <property type="term" value="P:methylation"/>
    <property type="evidence" value="ECO:0007669"/>
    <property type="project" value="UniProtKB-KW"/>
</dbReference>
<keyword evidence="2" id="KW-1185">Reference proteome</keyword>
<protein>
    <submittedName>
        <fullName evidence="1">SAM-dependent methyltransferase</fullName>
    </submittedName>
</protein>
<dbReference type="RefSeq" id="WP_413258253.1">
    <property type="nucleotide sequence ID" value="NZ_JBHFNS010000060.1"/>
</dbReference>
<keyword evidence="1" id="KW-0489">Methyltransferase</keyword>
<dbReference type="GO" id="GO:0008168">
    <property type="term" value="F:methyltransferase activity"/>
    <property type="evidence" value="ECO:0007669"/>
    <property type="project" value="UniProtKB-KW"/>
</dbReference>
<gene>
    <name evidence="1" type="ORF">ACE1B6_16020</name>
</gene>
<dbReference type="EMBL" id="JBHFNS010000060">
    <property type="protein sequence ID" value="MFB2936760.1"/>
    <property type="molecule type" value="Genomic_DNA"/>
</dbReference>
<accession>A0ABV4YD86</accession>
<sequence length="238" mass="26624">MLTTSQPLKDVFFCPEESHFYSHCLETLVLQNCVNSESILEFGSGDGSPVIKSLLRSEFDGIIHGFELNSLACQVAESKIKEYQLGDRYIIHNRCLFDAAKPDATYLVSNPPYLPALDNKLYQPLLHGGIEGITVTKKLLSLNYQNVLVLVSSYSNPQGLVNYALANDYVVSDFAISPLQFGYYSSEPKVKDRIQELRRNNRAFYSKNIYLLAGVLFTKESVSSGNLSTELVKLMTSL</sequence>
<comment type="caution">
    <text evidence="1">The sequence shown here is derived from an EMBL/GenBank/DDBJ whole genome shotgun (WGS) entry which is preliminary data.</text>
</comment>
<evidence type="ECO:0000313" key="2">
    <source>
        <dbReference type="Proteomes" id="UP001576776"/>
    </source>
</evidence>
<dbReference type="Gene3D" id="3.40.50.150">
    <property type="entry name" value="Vaccinia Virus protein VP39"/>
    <property type="match status" value="1"/>
</dbReference>
<evidence type="ECO:0000313" key="1">
    <source>
        <dbReference type="EMBL" id="MFB2936760.1"/>
    </source>
</evidence>
<keyword evidence="1" id="KW-0808">Transferase</keyword>
<reference evidence="1 2" key="1">
    <citation type="submission" date="2024-09" db="EMBL/GenBank/DDBJ databases">
        <title>Floridaenema gen nov. (Aerosakkonemataceae, Aerosakkonematales ord. nov., Cyanobacteria) from benthic tropical and subtropical fresh waters, with the description of four new species.</title>
        <authorList>
            <person name="Moretto J.A."/>
            <person name="Berthold D.E."/>
            <person name="Lefler F.W."/>
            <person name="Huang I.-S."/>
            <person name="Laughinghouse H. IV."/>
        </authorList>
    </citation>
    <scope>NUCLEOTIDE SEQUENCE [LARGE SCALE GENOMIC DNA]</scope>
    <source>
        <strain evidence="1 2">BLCC-F154</strain>
    </source>
</reference>
<organism evidence="1 2">
    <name type="scientific">Floridaenema fluviatile BLCC-F154</name>
    <dbReference type="NCBI Taxonomy" id="3153640"/>
    <lineage>
        <taxon>Bacteria</taxon>
        <taxon>Bacillati</taxon>
        <taxon>Cyanobacteriota</taxon>
        <taxon>Cyanophyceae</taxon>
        <taxon>Oscillatoriophycideae</taxon>
        <taxon>Aerosakkonematales</taxon>
        <taxon>Aerosakkonemataceae</taxon>
        <taxon>Floridanema</taxon>
        <taxon>Floridanema fluviatile</taxon>
    </lineage>
</organism>